<feature type="compositionally biased region" description="Basic residues" evidence="1">
    <location>
        <begin position="59"/>
        <end position="80"/>
    </location>
</feature>
<dbReference type="NCBIfam" id="TIGR01733">
    <property type="entry name" value="AA-adenyl-dom"/>
    <property type="match status" value="1"/>
</dbReference>
<feature type="domain" description="AMP-dependent synthetase/ligase" evidence="2">
    <location>
        <begin position="144"/>
        <end position="492"/>
    </location>
</feature>
<dbReference type="InterPro" id="IPR045851">
    <property type="entry name" value="AMP-bd_C_sf"/>
</dbReference>
<dbReference type="InterPro" id="IPR020845">
    <property type="entry name" value="AMP-binding_CS"/>
</dbReference>
<name>A0A3G2JAA0_9ACTN</name>
<dbReference type="PROSITE" id="PS00455">
    <property type="entry name" value="AMP_BINDING"/>
    <property type="match status" value="1"/>
</dbReference>
<dbReference type="OrthoDB" id="2472181at2"/>
<organism evidence="4 5">
    <name type="scientific">Streptomyces dangxiongensis</name>
    <dbReference type="NCBI Taxonomy" id="1442032"/>
    <lineage>
        <taxon>Bacteria</taxon>
        <taxon>Bacillati</taxon>
        <taxon>Actinomycetota</taxon>
        <taxon>Actinomycetes</taxon>
        <taxon>Kitasatosporales</taxon>
        <taxon>Streptomycetaceae</taxon>
        <taxon>Streptomyces</taxon>
    </lineage>
</organism>
<dbReference type="GO" id="GO:0044550">
    <property type="term" value="P:secondary metabolite biosynthetic process"/>
    <property type="evidence" value="ECO:0007669"/>
    <property type="project" value="TreeGrafter"/>
</dbReference>
<feature type="compositionally biased region" description="Basic residues" evidence="1">
    <location>
        <begin position="33"/>
        <end position="42"/>
    </location>
</feature>
<dbReference type="SUPFAM" id="SSF56801">
    <property type="entry name" value="Acetyl-CoA synthetase-like"/>
    <property type="match status" value="1"/>
</dbReference>
<dbReference type="Gene3D" id="3.40.50.12780">
    <property type="entry name" value="N-terminal domain of ligase-like"/>
    <property type="match status" value="1"/>
</dbReference>
<evidence type="ECO:0000259" key="3">
    <source>
        <dbReference type="Pfam" id="PF13193"/>
    </source>
</evidence>
<dbReference type="Pfam" id="PF00501">
    <property type="entry name" value="AMP-binding"/>
    <property type="match status" value="1"/>
</dbReference>
<dbReference type="GO" id="GO:0043041">
    <property type="term" value="P:amino acid activation for nonribosomal peptide biosynthetic process"/>
    <property type="evidence" value="ECO:0007669"/>
    <property type="project" value="TreeGrafter"/>
</dbReference>
<dbReference type="InterPro" id="IPR025110">
    <property type="entry name" value="AMP-bd_C"/>
</dbReference>
<dbReference type="FunFam" id="3.40.50.12780:FF:000012">
    <property type="entry name" value="Non-ribosomal peptide synthetase"/>
    <property type="match status" value="1"/>
</dbReference>
<keyword evidence="5" id="KW-1185">Reference proteome</keyword>
<evidence type="ECO:0000259" key="2">
    <source>
        <dbReference type="Pfam" id="PF00501"/>
    </source>
</evidence>
<dbReference type="Gene3D" id="3.30.300.30">
    <property type="match status" value="1"/>
</dbReference>
<dbReference type="Proteomes" id="UP000268329">
    <property type="component" value="Chromosome"/>
</dbReference>
<evidence type="ECO:0000313" key="5">
    <source>
        <dbReference type="Proteomes" id="UP000268329"/>
    </source>
</evidence>
<feature type="domain" description="AMP-binding enzyme C-terminal" evidence="3">
    <location>
        <begin position="550"/>
        <end position="626"/>
    </location>
</feature>
<evidence type="ECO:0000313" key="4">
    <source>
        <dbReference type="EMBL" id="AYN37719.1"/>
    </source>
</evidence>
<dbReference type="FunFam" id="3.40.50.980:FF:000001">
    <property type="entry name" value="Non-ribosomal peptide synthetase"/>
    <property type="match status" value="1"/>
</dbReference>
<dbReference type="GO" id="GO:0005829">
    <property type="term" value="C:cytosol"/>
    <property type="evidence" value="ECO:0007669"/>
    <property type="project" value="TreeGrafter"/>
</dbReference>
<dbReference type="Pfam" id="PF13193">
    <property type="entry name" value="AMP-binding_C"/>
    <property type="match status" value="1"/>
</dbReference>
<proteinExistence type="predicted"/>
<dbReference type="EMBL" id="CP033073">
    <property type="protein sequence ID" value="AYN37719.1"/>
    <property type="molecule type" value="Genomic_DNA"/>
</dbReference>
<dbReference type="KEGG" id="sdd:D9753_00455"/>
<dbReference type="PANTHER" id="PTHR45527">
    <property type="entry name" value="NONRIBOSOMAL PEPTIDE SYNTHETASE"/>
    <property type="match status" value="1"/>
</dbReference>
<dbReference type="InterPro" id="IPR042099">
    <property type="entry name" value="ANL_N_sf"/>
</dbReference>
<sequence length="648" mass="69599">MVRGHGPARGVRHRRLLRAGRPLPAGRPDRGPHPVRVRHGGTSRRAAADRADGREARRPAARGRRCGGRRGHRHGHRRGRLPGDRTRRAGAALRRRDRRPAALSGGGGTPLIPPPLVPYRCHAPVRSTIVSVPISAPSSLPGLFREVARLHPGRTAVAQGERRLTYAELDRESDGLARVLRQRGVAPGDLVGIVNERTAAFPVGVLAVLKAGGTYVPLDPAYPTERLLHMVRDAAVGLVVGDASALPEQVARDLTAVGLGERAPADEDEAAPGPEDAAYVIYTSGSTGLPKGCVVTHGNVLSLIRGALPLFAFGPDDRWSLFHSTSFDLSVWEMWGAWAGAATVVIVDQEAAQEPARLLRFLQDEAVTVLNMVPSVFQHLVHAHADAGAPELPLLYVVFGGEAAQIDVVRAFVRGLGAPPRMVNMYGITETTVHATFKEFTPEELAGTGPATIGTALPHLRIDLRDDDGKLVPEGEPGEIWVYGAGVAHGYLNRPELTAARFTAAAGDPAEETGYRSGDLARLLPDGEMEYLGRNDQQVKLRGFRIELGEIESVLRAHPEVREAAVVVEGTDTDTRRLLALLVPARPGTRLDPAGLRAHAATRLTTYMVPHRFEVVGGLPLTPSGKLDRQLLQKAVDQRAAARTGHRA</sequence>
<dbReference type="InterPro" id="IPR010071">
    <property type="entry name" value="AA_adenyl_dom"/>
</dbReference>
<gene>
    <name evidence="4" type="ORF">D9753_00455</name>
</gene>
<dbReference type="AlphaFoldDB" id="A0A3G2JAA0"/>
<dbReference type="GO" id="GO:0031177">
    <property type="term" value="F:phosphopantetheine binding"/>
    <property type="evidence" value="ECO:0007669"/>
    <property type="project" value="TreeGrafter"/>
</dbReference>
<accession>A0A3G2JAA0</accession>
<feature type="region of interest" description="Disordered" evidence="1">
    <location>
        <begin position="1"/>
        <end position="109"/>
    </location>
</feature>
<dbReference type="PANTHER" id="PTHR45527:SF1">
    <property type="entry name" value="FATTY ACID SYNTHASE"/>
    <property type="match status" value="1"/>
</dbReference>
<dbReference type="InterPro" id="IPR000873">
    <property type="entry name" value="AMP-dep_synth/lig_dom"/>
</dbReference>
<feature type="compositionally biased region" description="Basic and acidic residues" evidence="1">
    <location>
        <begin position="46"/>
        <end position="58"/>
    </location>
</feature>
<reference evidence="4 5" key="1">
    <citation type="submission" date="2018-10" db="EMBL/GenBank/DDBJ databases">
        <title>The genome of Streptomyces dangxiongensis Z022.</title>
        <authorList>
            <person name="Zhang B."/>
        </authorList>
    </citation>
    <scope>NUCLEOTIDE SEQUENCE [LARGE SCALE GENOMIC DNA]</scope>
    <source>
        <strain evidence="4 5">Z022</strain>
    </source>
</reference>
<protein>
    <submittedName>
        <fullName evidence="4">Amino acid adenylation domain-containing protein</fullName>
    </submittedName>
</protein>
<evidence type="ECO:0000256" key="1">
    <source>
        <dbReference type="SAM" id="MobiDB-lite"/>
    </source>
</evidence>